<dbReference type="Gene3D" id="1.10.510.10">
    <property type="entry name" value="Transferase(Phosphotransferase) domain 1"/>
    <property type="match status" value="1"/>
</dbReference>
<protein>
    <submittedName>
        <fullName evidence="8">Protein kinase</fullName>
    </submittedName>
</protein>
<comment type="caution">
    <text evidence="8">The sequence shown here is derived from an EMBL/GenBank/DDBJ whole genome shotgun (WGS) entry which is preliminary data.</text>
</comment>
<evidence type="ECO:0000256" key="6">
    <source>
        <dbReference type="SAM" id="Phobius"/>
    </source>
</evidence>
<dbReference type="Gene3D" id="1.25.40.10">
    <property type="entry name" value="Tetratricopeptide repeat domain"/>
    <property type="match status" value="2"/>
</dbReference>
<keyword evidence="3 8" id="KW-0418">Kinase</keyword>
<feature type="transmembrane region" description="Helical" evidence="6">
    <location>
        <begin position="309"/>
        <end position="330"/>
    </location>
</feature>
<dbReference type="CDD" id="cd14014">
    <property type="entry name" value="STKc_PknB_like"/>
    <property type="match status" value="1"/>
</dbReference>
<dbReference type="PROSITE" id="PS00108">
    <property type="entry name" value="PROTEIN_KINASE_ST"/>
    <property type="match status" value="1"/>
</dbReference>
<dbReference type="GO" id="GO:0004674">
    <property type="term" value="F:protein serine/threonine kinase activity"/>
    <property type="evidence" value="ECO:0007669"/>
    <property type="project" value="TreeGrafter"/>
</dbReference>
<dbReference type="InterPro" id="IPR011990">
    <property type="entry name" value="TPR-like_helical_dom_sf"/>
</dbReference>
<dbReference type="PROSITE" id="PS00107">
    <property type="entry name" value="PROTEIN_KINASE_ATP"/>
    <property type="match status" value="1"/>
</dbReference>
<evidence type="ECO:0000313" key="8">
    <source>
        <dbReference type="EMBL" id="NKF24012.1"/>
    </source>
</evidence>
<evidence type="ECO:0000256" key="1">
    <source>
        <dbReference type="ARBA" id="ARBA00022679"/>
    </source>
</evidence>
<keyword evidence="1" id="KW-0808">Transferase</keyword>
<sequence length="801" mass="87353">MSEMLPPRLGPYRILRLLGEGSSGRVYLAEQDEPRRRVALKVLCGSGLSAQARERFRREAELLARLEHPAIARVYAAGLIDTDLGPLPYLAMQYVQGRELLEASRARGMTLRAKIELMASLCHAVHYAHSRGIVHRDLKPANILVDEHGQPHILDFGIAHVAHERFATMTVAGQILGTIAYMSPEQLAGRDGCSDPRADVYALGIIAYQLISGRLPYPELSTATIIGALGIVRNAPPERLSKHLPQTRGDIETIVTTAMAHDLQRRYGSAGELASEFERYLQHRSIEARPPTAAYLLGLFMRRHRGISAAFGIAALALTVGSVVTTFYAISEMRARALAERHAEEFAAVNRFLNEMLVSADPAHARGRAVTVLETLDAARAQLPLDRSLSIPAKAALAATLSEVYVSLGDVSAGLDIARRTAGTSIDLLTTDNEAALRLQLAEANALQMSGQLKAADALLRRIVARPKVADEDPRLRIRAGLLYTNGLLYMGEQAQALEQLRALVDTSTRELGADDSLTLDATQGYTSLLFNSGKYDEAIAGFRALIQRETRALGNDHPTTLLTRMDYAERLRALGRLKEAENLIRPVITDRERVSGPHHYWTLLARYVLCNTLSQQGRSREVASMMADVVRGLRTSLGDSNADTLNAMYVQANIERDLGHYATAEQQYRSVIALRSHADAGTHPESLLPVNGLALTLIKAGRPAEAVSLLDAALPKADGRSEHNLIYGRLLGTHGYALLSLGQAAQARIELTRAQDIIGAALDARHPAMRGIAQHLAQAERALESPDADLRQIADARPEP</sequence>
<evidence type="ECO:0000256" key="3">
    <source>
        <dbReference type="ARBA" id="ARBA00022777"/>
    </source>
</evidence>
<dbReference type="Gene3D" id="3.30.200.20">
    <property type="entry name" value="Phosphorylase Kinase, domain 1"/>
    <property type="match status" value="1"/>
</dbReference>
<proteinExistence type="predicted"/>
<dbReference type="PROSITE" id="PS50011">
    <property type="entry name" value="PROTEIN_KINASE_DOM"/>
    <property type="match status" value="1"/>
</dbReference>
<keyword evidence="2 5" id="KW-0547">Nucleotide-binding</keyword>
<feature type="domain" description="Protein kinase" evidence="7">
    <location>
        <begin position="12"/>
        <end position="281"/>
    </location>
</feature>
<dbReference type="InterPro" id="IPR008271">
    <property type="entry name" value="Ser/Thr_kinase_AS"/>
</dbReference>
<dbReference type="EMBL" id="JAAVXB010000011">
    <property type="protein sequence ID" value="NKF24012.1"/>
    <property type="molecule type" value="Genomic_DNA"/>
</dbReference>
<accession>A0A969WBQ1</accession>
<dbReference type="SMART" id="SM00220">
    <property type="entry name" value="S_TKc"/>
    <property type="match status" value="1"/>
</dbReference>
<evidence type="ECO:0000259" key="7">
    <source>
        <dbReference type="PROSITE" id="PS50011"/>
    </source>
</evidence>
<evidence type="ECO:0000256" key="5">
    <source>
        <dbReference type="PROSITE-ProRule" id="PRU10141"/>
    </source>
</evidence>
<evidence type="ECO:0000256" key="2">
    <source>
        <dbReference type="ARBA" id="ARBA00022741"/>
    </source>
</evidence>
<dbReference type="Proteomes" id="UP000653472">
    <property type="component" value="Unassembled WGS sequence"/>
</dbReference>
<keyword evidence="6" id="KW-0812">Transmembrane</keyword>
<dbReference type="GO" id="GO:0005524">
    <property type="term" value="F:ATP binding"/>
    <property type="evidence" value="ECO:0007669"/>
    <property type="project" value="UniProtKB-UniRule"/>
</dbReference>
<feature type="binding site" evidence="5">
    <location>
        <position position="41"/>
    </location>
    <ligand>
        <name>ATP</name>
        <dbReference type="ChEBI" id="CHEBI:30616"/>
    </ligand>
</feature>
<dbReference type="PANTHER" id="PTHR43289:SF6">
    <property type="entry name" value="SERINE_THREONINE-PROTEIN KINASE NEKL-3"/>
    <property type="match status" value="1"/>
</dbReference>
<dbReference type="InterPro" id="IPR000719">
    <property type="entry name" value="Prot_kinase_dom"/>
</dbReference>
<dbReference type="Pfam" id="PF00069">
    <property type="entry name" value="Pkinase"/>
    <property type="match status" value="1"/>
</dbReference>
<keyword evidence="9" id="KW-1185">Reference proteome</keyword>
<dbReference type="AlphaFoldDB" id="A0A969WBQ1"/>
<keyword evidence="4 5" id="KW-0067">ATP-binding</keyword>
<dbReference type="RefSeq" id="WP_168149340.1">
    <property type="nucleotide sequence ID" value="NZ_JAAVXB010000011.1"/>
</dbReference>
<evidence type="ECO:0000313" key="9">
    <source>
        <dbReference type="Proteomes" id="UP000653472"/>
    </source>
</evidence>
<name>A0A969WBQ1_9GAMM</name>
<keyword evidence="6" id="KW-0472">Membrane</keyword>
<organism evidence="8 9">
    <name type="scientific">Solimonas marina</name>
    <dbReference type="NCBI Taxonomy" id="2714601"/>
    <lineage>
        <taxon>Bacteria</taxon>
        <taxon>Pseudomonadati</taxon>
        <taxon>Pseudomonadota</taxon>
        <taxon>Gammaproteobacteria</taxon>
        <taxon>Nevskiales</taxon>
        <taxon>Nevskiaceae</taxon>
        <taxon>Solimonas</taxon>
    </lineage>
</organism>
<reference evidence="8" key="1">
    <citation type="submission" date="2020-03" db="EMBL/GenBank/DDBJ databases">
        <title>Solimonas marina sp. nov., isolated from deep seawater of the Pacific Ocean.</title>
        <authorList>
            <person name="Liu X."/>
            <person name="Lai Q."/>
            <person name="Sun F."/>
            <person name="Gai Y."/>
            <person name="Li G."/>
            <person name="Shao Z."/>
        </authorList>
    </citation>
    <scope>NUCLEOTIDE SEQUENCE</scope>
    <source>
        <strain evidence="8">C16B3</strain>
    </source>
</reference>
<dbReference type="InterPro" id="IPR011009">
    <property type="entry name" value="Kinase-like_dom_sf"/>
</dbReference>
<keyword evidence="6" id="KW-1133">Transmembrane helix</keyword>
<dbReference type="PANTHER" id="PTHR43289">
    <property type="entry name" value="MITOGEN-ACTIVATED PROTEIN KINASE KINASE KINASE 20-RELATED"/>
    <property type="match status" value="1"/>
</dbReference>
<dbReference type="InterPro" id="IPR017441">
    <property type="entry name" value="Protein_kinase_ATP_BS"/>
</dbReference>
<gene>
    <name evidence="8" type="ORF">G7Y82_17000</name>
</gene>
<evidence type="ECO:0000256" key="4">
    <source>
        <dbReference type="ARBA" id="ARBA00022840"/>
    </source>
</evidence>
<dbReference type="SUPFAM" id="SSF56112">
    <property type="entry name" value="Protein kinase-like (PK-like)"/>
    <property type="match status" value="1"/>
</dbReference>
<dbReference type="Pfam" id="PF13374">
    <property type="entry name" value="TPR_10"/>
    <property type="match status" value="1"/>
</dbReference>
<dbReference type="SUPFAM" id="SSF48452">
    <property type="entry name" value="TPR-like"/>
    <property type="match status" value="2"/>
</dbReference>